<proteinExistence type="predicted"/>
<feature type="region of interest" description="Disordered" evidence="1">
    <location>
        <begin position="415"/>
        <end position="445"/>
    </location>
</feature>
<dbReference type="GO" id="GO:0005737">
    <property type="term" value="C:cytoplasm"/>
    <property type="evidence" value="ECO:0007669"/>
    <property type="project" value="TreeGrafter"/>
</dbReference>
<dbReference type="InterPro" id="IPR019332">
    <property type="entry name" value="OSCP1"/>
</dbReference>
<dbReference type="OrthoDB" id="2157380at2759"/>
<name>A0A0M8ZV43_9HYME</name>
<sequence>MGSVSSISSPEFSDSLDSMVPCQCIDNDANCNLDQHTYDRHSIDDNTDRRQIRRNGHTEICSMRSPKNASVHPNLKYFGNNQNAYKLRDSVPDNLMSVVGNCEEKKANDVRRVASSDSIPRNSFNGLTLSPGCRVLSQDCVRRSKSPDVRNTIVPLRYIQSAKVLDDVTAALLNPKILSSVFEEKPLTKISFLRSTLECVVLSSIMKLDKSSMNKLFDLMIMMVKYQLIAATGPIEVVLLTLNHTDAMRDMVTNPNAQQCVGLVHQMVIDFYGTLTFEEVWNARNDCLKELEYYCVKVSILLRLGLQNDDGSFNLTYHQYNEKYEENKTRFSDTKLCDIDLKTHCGGSFNLFGERETILGKNMYSMSYDMSKLTSEQESHNYIKDCGIKAELGMLAVQLGTEETSYKRPFTLNLFSNEDNNNANDEEDDSNFKEDSESDTVVNSEKTKFNEDYKMKLDVVRADLFEDDHEAIKHNMNLLELLDKTE</sequence>
<evidence type="ECO:0000256" key="1">
    <source>
        <dbReference type="SAM" id="MobiDB-lite"/>
    </source>
</evidence>
<dbReference type="GO" id="GO:0005886">
    <property type="term" value="C:plasma membrane"/>
    <property type="evidence" value="ECO:0007669"/>
    <property type="project" value="TreeGrafter"/>
</dbReference>
<evidence type="ECO:0000313" key="2">
    <source>
        <dbReference type="EMBL" id="KOX71577.1"/>
    </source>
</evidence>
<keyword evidence="3" id="KW-1185">Reference proteome</keyword>
<dbReference type="Pfam" id="PF10188">
    <property type="entry name" value="Oscp1"/>
    <property type="match status" value="1"/>
</dbReference>
<dbReference type="PANTHER" id="PTHR21439">
    <property type="entry name" value="OXIDORED-NITRO DOMAIN-CONTAINING PROTEIN"/>
    <property type="match status" value="1"/>
</dbReference>
<protein>
    <submittedName>
        <fullName evidence="2">Protein OSCP1</fullName>
    </submittedName>
</protein>
<dbReference type="PANTHER" id="PTHR21439:SF0">
    <property type="entry name" value="PROTEIN OSCP1"/>
    <property type="match status" value="1"/>
</dbReference>
<dbReference type="AlphaFoldDB" id="A0A0M8ZV43"/>
<gene>
    <name evidence="2" type="ORF">WN51_02448</name>
</gene>
<evidence type="ECO:0000313" key="3">
    <source>
        <dbReference type="Proteomes" id="UP000053105"/>
    </source>
</evidence>
<reference evidence="2 3" key="1">
    <citation type="submission" date="2015-07" db="EMBL/GenBank/DDBJ databases">
        <title>The genome of Melipona quadrifasciata.</title>
        <authorList>
            <person name="Pan H."/>
            <person name="Kapheim K."/>
        </authorList>
    </citation>
    <scope>NUCLEOTIDE SEQUENCE [LARGE SCALE GENOMIC DNA]</scope>
    <source>
        <strain evidence="2">0111107301</strain>
        <tissue evidence="2">Whole body</tissue>
    </source>
</reference>
<dbReference type="EMBL" id="KQ435834">
    <property type="protein sequence ID" value="KOX71577.1"/>
    <property type="molecule type" value="Genomic_DNA"/>
</dbReference>
<organism evidence="2 3">
    <name type="scientific">Melipona quadrifasciata</name>
    <dbReference type="NCBI Taxonomy" id="166423"/>
    <lineage>
        <taxon>Eukaryota</taxon>
        <taxon>Metazoa</taxon>
        <taxon>Ecdysozoa</taxon>
        <taxon>Arthropoda</taxon>
        <taxon>Hexapoda</taxon>
        <taxon>Insecta</taxon>
        <taxon>Pterygota</taxon>
        <taxon>Neoptera</taxon>
        <taxon>Endopterygota</taxon>
        <taxon>Hymenoptera</taxon>
        <taxon>Apocrita</taxon>
        <taxon>Aculeata</taxon>
        <taxon>Apoidea</taxon>
        <taxon>Anthophila</taxon>
        <taxon>Apidae</taxon>
        <taxon>Melipona</taxon>
    </lineage>
</organism>
<dbReference type="STRING" id="166423.A0A0M8ZV43"/>
<dbReference type="Proteomes" id="UP000053105">
    <property type="component" value="Unassembled WGS sequence"/>
</dbReference>
<accession>A0A0M8ZV43</accession>